<dbReference type="Pfam" id="PF03747">
    <property type="entry name" value="ADP_ribosyl_GH"/>
    <property type="match status" value="1"/>
</dbReference>
<dbReference type="InterPro" id="IPR050792">
    <property type="entry name" value="ADP-ribosylglycohydrolase"/>
</dbReference>
<gene>
    <name evidence="3" type="ORF">AArcSt11_16625</name>
</gene>
<evidence type="ECO:0000313" key="3">
    <source>
        <dbReference type="EMBL" id="MCL9815276.1"/>
    </source>
</evidence>
<dbReference type="Gene3D" id="1.10.4080.10">
    <property type="entry name" value="ADP-ribosylation/Crystallin J1"/>
    <property type="match status" value="1"/>
</dbReference>
<comment type="cofactor">
    <cofactor evidence="1">
        <name>Mg(2+)</name>
        <dbReference type="ChEBI" id="CHEBI:18420"/>
    </cofactor>
    <text evidence="1">Binds 2 magnesium ions per subunit.</text>
</comment>
<dbReference type="GO" id="GO:0046872">
    <property type="term" value="F:metal ion binding"/>
    <property type="evidence" value="ECO:0007669"/>
    <property type="project" value="UniProtKB-KW"/>
</dbReference>
<feature type="binding site" evidence="1">
    <location>
        <position position="284"/>
    </location>
    <ligand>
        <name>Mg(2+)</name>
        <dbReference type="ChEBI" id="CHEBI:18420"/>
        <label>1</label>
    </ligand>
</feature>
<evidence type="ECO:0000256" key="1">
    <source>
        <dbReference type="PIRSR" id="PIRSR605502-1"/>
    </source>
</evidence>
<feature type="binding site" evidence="1">
    <location>
        <position position="286"/>
    </location>
    <ligand>
        <name>Mg(2+)</name>
        <dbReference type="ChEBI" id="CHEBI:18420"/>
        <label>1</label>
    </ligand>
</feature>
<keyword evidence="4" id="KW-1185">Reference proteome</keyword>
<feature type="binding site" evidence="1">
    <location>
        <position position="60"/>
    </location>
    <ligand>
        <name>Mg(2+)</name>
        <dbReference type="ChEBI" id="CHEBI:18420"/>
        <label>1</label>
    </ligand>
</feature>
<feature type="region of interest" description="Disordered" evidence="2">
    <location>
        <begin position="325"/>
        <end position="346"/>
    </location>
</feature>
<keyword evidence="1" id="KW-0460">Magnesium</keyword>
<sequence>MGGAPEFEDRAKGSMLGLACGDALGRPVEFATAERIKQNHGRVTGMLGNGTHRQPAGTITDDTEMALCIARSLTEYGRFEPADVADRFVAWYESGPFDIGGMTRRALRRIQDGASWETAGEREWHTSPEGSNAGNGSVMRCAPLAVAYADYPAALARTSIDSSRITHADPRCTTGCAVLNLTIAIALRGEKSPLSTALNLLSGELETSVERTAGVSPEDASPVLKGGLPEELRTALELVPDGIDPNELSNSGYVVDTLQTALYDALTAKSAEEAIVTAVNRGGDTDTIGAIAGAVAGARFGVSSLPDSWIENIDERDELEQLSIELASHPHNSETRTHSRGKDDGI</sequence>
<feature type="binding site" evidence="1">
    <location>
        <position position="61"/>
    </location>
    <ligand>
        <name>Mg(2+)</name>
        <dbReference type="ChEBI" id="CHEBI:18420"/>
        <label>1</label>
    </ligand>
</feature>
<dbReference type="EMBL" id="JAKRVY010000019">
    <property type="protein sequence ID" value="MCL9815276.1"/>
    <property type="molecule type" value="Genomic_DNA"/>
</dbReference>
<dbReference type="RefSeq" id="WP_250598789.1">
    <property type="nucleotide sequence ID" value="NZ_JAKRVY010000019.1"/>
</dbReference>
<feature type="binding site" evidence="1">
    <location>
        <position position="287"/>
    </location>
    <ligand>
        <name>Mg(2+)</name>
        <dbReference type="ChEBI" id="CHEBI:18420"/>
        <label>1</label>
    </ligand>
</feature>
<dbReference type="AlphaFoldDB" id="A0AAE3K6T9"/>
<feature type="compositionally biased region" description="Basic and acidic residues" evidence="2">
    <location>
        <begin position="331"/>
        <end position="346"/>
    </location>
</feature>
<evidence type="ECO:0000256" key="2">
    <source>
        <dbReference type="SAM" id="MobiDB-lite"/>
    </source>
</evidence>
<evidence type="ECO:0000313" key="4">
    <source>
        <dbReference type="Proteomes" id="UP001202674"/>
    </source>
</evidence>
<reference evidence="3 4" key="1">
    <citation type="journal article" date="2022" name="Syst. Appl. Microbiol.">
        <title>Natronocalculus amylovorans gen. nov., sp. nov., and Natranaeroarchaeum aerophilus sp. nov., dominant culturable amylolytic natronoarchaea from hypersaline soda lakes in southwestern Siberia.</title>
        <authorList>
            <person name="Sorokin D.Y."/>
            <person name="Elcheninov A.G."/>
            <person name="Khizhniak T.V."/>
            <person name="Koenen M."/>
            <person name="Bale N.J."/>
            <person name="Damste J.S.S."/>
            <person name="Kublanov I.V."/>
        </authorList>
    </citation>
    <scope>NUCLEOTIDE SEQUENCE [LARGE SCALE GENOMIC DNA]</scope>
    <source>
        <strain evidence="3 4">AArc-St1-1</strain>
    </source>
</reference>
<dbReference type="PANTHER" id="PTHR16222:SF12">
    <property type="entry name" value="ADP-RIBOSYLGLYCOHYDROLASE-RELATED"/>
    <property type="match status" value="1"/>
</dbReference>
<name>A0AAE3K6T9_9EURY</name>
<protein>
    <submittedName>
        <fullName evidence="3">ADP-ribosylglycohydrolase family protein</fullName>
    </submittedName>
</protein>
<dbReference type="Proteomes" id="UP001202674">
    <property type="component" value="Unassembled WGS sequence"/>
</dbReference>
<accession>A0AAE3K6T9</accession>
<proteinExistence type="predicted"/>
<dbReference type="InterPro" id="IPR036705">
    <property type="entry name" value="Ribosyl_crysJ1_sf"/>
</dbReference>
<dbReference type="PANTHER" id="PTHR16222">
    <property type="entry name" value="ADP-RIBOSYLGLYCOHYDROLASE"/>
    <property type="match status" value="1"/>
</dbReference>
<feature type="binding site" evidence="1">
    <location>
        <position position="62"/>
    </location>
    <ligand>
        <name>Mg(2+)</name>
        <dbReference type="ChEBI" id="CHEBI:18420"/>
        <label>1</label>
    </ligand>
</feature>
<keyword evidence="1" id="KW-0479">Metal-binding</keyword>
<dbReference type="InterPro" id="IPR005502">
    <property type="entry name" value="Ribosyl_crysJ1"/>
</dbReference>
<dbReference type="SUPFAM" id="SSF101478">
    <property type="entry name" value="ADP-ribosylglycohydrolase"/>
    <property type="match status" value="1"/>
</dbReference>
<comment type="caution">
    <text evidence="3">The sequence shown here is derived from an EMBL/GenBank/DDBJ whole genome shotgun (WGS) entry which is preliminary data.</text>
</comment>
<organism evidence="3 4">
    <name type="scientific">Natranaeroarchaeum aerophilus</name>
    <dbReference type="NCBI Taxonomy" id="2917711"/>
    <lineage>
        <taxon>Archaea</taxon>
        <taxon>Methanobacteriati</taxon>
        <taxon>Methanobacteriota</taxon>
        <taxon>Stenosarchaea group</taxon>
        <taxon>Halobacteria</taxon>
        <taxon>Halobacteriales</taxon>
        <taxon>Natronoarchaeaceae</taxon>
        <taxon>Natranaeroarchaeum</taxon>
    </lineage>
</organism>